<dbReference type="EMBL" id="GL445584">
    <property type="protein sequence ID" value="EFN89344.1"/>
    <property type="molecule type" value="Genomic_DNA"/>
</dbReference>
<feature type="region of interest" description="Disordered" evidence="1">
    <location>
        <begin position="310"/>
        <end position="341"/>
    </location>
</feature>
<dbReference type="KEGG" id="hst:105185538"/>
<gene>
    <name evidence="2" type="ORF">EAI_07666</name>
</gene>
<feature type="compositionally biased region" description="Low complexity" evidence="1">
    <location>
        <begin position="939"/>
        <end position="957"/>
    </location>
</feature>
<feature type="compositionally biased region" description="Basic and acidic residues" evidence="1">
    <location>
        <begin position="720"/>
        <end position="738"/>
    </location>
</feature>
<dbReference type="OMA" id="YWINTGN"/>
<dbReference type="PhylomeDB" id="E2B4R3"/>
<feature type="compositionally biased region" description="Basic residues" evidence="1">
    <location>
        <begin position="749"/>
        <end position="760"/>
    </location>
</feature>
<feature type="compositionally biased region" description="Low complexity" evidence="1">
    <location>
        <begin position="915"/>
        <end position="924"/>
    </location>
</feature>
<proteinExistence type="predicted"/>
<name>E2B4R3_HARSA</name>
<reference evidence="2 3" key="1">
    <citation type="journal article" date="2010" name="Science">
        <title>Genomic comparison of the ants Camponotus floridanus and Harpegnathos saltator.</title>
        <authorList>
            <person name="Bonasio R."/>
            <person name="Zhang G."/>
            <person name="Ye C."/>
            <person name="Mutti N.S."/>
            <person name="Fang X."/>
            <person name="Qin N."/>
            <person name="Donahue G."/>
            <person name="Yang P."/>
            <person name="Li Q."/>
            <person name="Li C."/>
            <person name="Zhang P."/>
            <person name="Huang Z."/>
            <person name="Berger S.L."/>
            <person name="Reinberg D."/>
            <person name="Wang J."/>
            <person name="Liebig J."/>
        </authorList>
    </citation>
    <scope>NUCLEOTIDE SEQUENCE [LARGE SCALE GENOMIC DNA]</scope>
    <source>
        <strain evidence="2 3">R22 G/1</strain>
    </source>
</reference>
<protein>
    <submittedName>
        <fullName evidence="2">Uncharacterized protein</fullName>
    </submittedName>
</protein>
<feature type="compositionally biased region" description="Basic and acidic residues" evidence="1">
    <location>
        <begin position="905"/>
        <end position="914"/>
    </location>
</feature>
<feature type="region of interest" description="Disordered" evidence="1">
    <location>
        <begin position="894"/>
        <end position="972"/>
    </location>
</feature>
<feature type="compositionally biased region" description="Polar residues" evidence="1">
    <location>
        <begin position="377"/>
        <end position="388"/>
    </location>
</feature>
<feature type="compositionally biased region" description="Basic and acidic residues" evidence="1">
    <location>
        <begin position="310"/>
        <end position="331"/>
    </location>
</feature>
<dbReference type="InParanoid" id="E2B4R3"/>
<dbReference type="Proteomes" id="UP000008237">
    <property type="component" value="Unassembled WGS sequence"/>
</dbReference>
<organism evidence="3">
    <name type="scientific">Harpegnathos saltator</name>
    <name type="common">Jerdon's jumping ant</name>
    <dbReference type="NCBI Taxonomy" id="610380"/>
    <lineage>
        <taxon>Eukaryota</taxon>
        <taxon>Metazoa</taxon>
        <taxon>Ecdysozoa</taxon>
        <taxon>Arthropoda</taxon>
        <taxon>Hexapoda</taxon>
        <taxon>Insecta</taxon>
        <taxon>Pterygota</taxon>
        <taxon>Neoptera</taxon>
        <taxon>Endopterygota</taxon>
        <taxon>Hymenoptera</taxon>
        <taxon>Apocrita</taxon>
        <taxon>Aculeata</taxon>
        <taxon>Formicoidea</taxon>
        <taxon>Formicidae</taxon>
        <taxon>Ponerinae</taxon>
        <taxon>Ponerini</taxon>
        <taxon>Harpegnathos</taxon>
    </lineage>
</organism>
<accession>E2B4R3</accession>
<feature type="region of interest" description="Disordered" evidence="1">
    <location>
        <begin position="377"/>
        <end position="455"/>
    </location>
</feature>
<evidence type="ECO:0000313" key="3">
    <source>
        <dbReference type="Proteomes" id="UP000008237"/>
    </source>
</evidence>
<dbReference type="OrthoDB" id="7617269at2759"/>
<evidence type="ECO:0000313" key="2">
    <source>
        <dbReference type="EMBL" id="EFN89344.1"/>
    </source>
</evidence>
<evidence type="ECO:0000256" key="1">
    <source>
        <dbReference type="SAM" id="MobiDB-lite"/>
    </source>
</evidence>
<dbReference type="AlphaFoldDB" id="E2B4R3"/>
<feature type="region of interest" description="Disordered" evidence="1">
    <location>
        <begin position="708"/>
        <end position="792"/>
    </location>
</feature>
<keyword evidence="3" id="KW-1185">Reference proteome</keyword>
<feature type="compositionally biased region" description="Basic and acidic residues" evidence="1">
    <location>
        <begin position="397"/>
        <end position="408"/>
    </location>
</feature>
<sequence>MENPLTDENLNNDFLSQSYHQGIERITGAKNKLGNFQVPAKLFKNRVKTWDNLFDKYSEQMSDDIELNVMTLEPEEDEEEYNEKEYSYGQRVPMRKPATLVQYWINTGNTPYKALLDKKELSESGTSLSEEEIISPSCSSLSNKVNESDKNKHENNTSFSSVDTAAYILSNANITKKADIVAIIEGAKSNGVKSSENDCVNGAKLKCNDKNDKTECIETIVTDHVIRNENSNDVSHNDFHLSMENVTTETNNQLDINTLVSSSTTQPEVSSPSSLCDSLSKTNALSTSQTNLNNIVSIFRHFNKASKRLSIEDKSKDTSGKSKTSREHSFSEKPVSVDMEETVGKDANLMPLHRKKLYTGRNSPVDLILFERHSTDLKQSNSSNTKLNSHPALDPDNSFRKEKSVVHKDKNKRSISNKKTLDSKKVRAKRRRKRSVSDKNITNDGANISNNNNTVNSVVDNSLQNLLASPNNVDKRDNDNLIMNNDINVSMRNIIQKYNLTFFDLNPVVSLEQIPSLKIYKSTSAQKEDITQENRVHNDPCILKLHHSNKENLELMSMITDHPSNQSTILICECTSAALQDSSSSYSSFHLRLSTEEYGSVMNVEGNNKKSTNLKNGNMNQIKEAFVILEQIPQLIIEKYTNTRQITNQNMNDIQNVNDDLSIRSERLRNKRKMDSSNSHKINIKDYIKSREVKVVLERLPADIDFKRSSNDLNMSLPADKNKISQDKNMNNKKEKSKNMIGSPDGESKRKRVRRIKKINNRYSLRIHNTSKKSSGKINNTSSDSAKHDNKISDKTESNFTLRYKNHDSRISRAKRRKLSVLNISSDEEDFVRLIQPLEKKSKTLIKDETGKTHITKKSLYDEAKLVSTNKDKRKSSENTSTIIYSSERNNLRKVNRSIRRRNRRSDIEKKSFDSDAASSSHSFQMCKENAKRISLFPNRSGSNDSSDSSESTNNVNGRRKSYVFSNSKNISKSNERHLNKVIKKNGINRKDDTCVTLFQTKTFNTQSSDSDRSNSDITPNHKSTTISVHDKERLYNGSHAKMHTSKRSDSLDSIKGRNIVNRMHNKRKILKSSVHTVANTNEQFDEKLNNNSITMRTMPNFSIIINDIRDALVQKDNKLSDTSFQSNDHKLRNRQILEKHNLKNSQVSQQCNVESAINKTLVFQTKSYYDSDSSEYC</sequence>
<feature type="compositionally biased region" description="Basic residues" evidence="1">
    <location>
        <begin position="894"/>
        <end position="904"/>
    </location>
</feature>